<feature type="domain" description="Glycosyltransferase subfamily 4-like N-terminal" evidence="2">
    <location>
        <begin position="33"/>
        <end position="196"/>
    </location>
</feature>
<dbReference type="InterPro" id="IPR001296">
    <property type="entry name" value="Glyco_trans_1"/>
</dbReference>
<dbReference type="InterPro" id="IPR028098">
    <property type="entry name" value="Glyco_trans_4-like_N"/>
</dbReference>
<evidence type="ECO:0000313" key="3">
    <source>
        <dbReference type="EMBL" id="VFQ44341.1"/>
    </source>
</evidence>
<gene>
    <name evidence="3" type="ORF">MSL71_19880</name>
</gene>
<proteinExistence type="predicted"/>
<feature type="domain" description="Glycosyl transferase family 1" evidence="1">
    <location>
        <begin position="204"/>
        <end position="373"/>
    </location>
</feature>
<dbReference type="EMBL" id="CAADHO010000003">
    <property type="protein sequence ID" value="VFQ44341.1"/>
    <property type="molecule type" value="Genomic_DNA"/>
</dbReference>
<evidence type="ECO:0000259" key="2">
    <source>
        <dbReference type="Pfam" id="PF13439"/>
    </source>
</evidence>
<dbReference type="GO" id="GO:0016757">
    <property type="term" value="F:glycosyltransferase activity"/>
    <property type="evidence" value="ECO:0007669"/>
    <property type="project" value="InterPro"/>
</dbReference>
<organism evidence="3 4">
    <name type="scientific">Desulfoluna butyratoxydans</name>
    <dbReference type="NCBI Taxonomy" id="231438"/>
    <lineage>
        <taxon>Bacteria</taxon>
        <taxon>Pseudomonadati</taxon>
        <taxon>Thermodesulfobacteriota</taxon>
        <taxon>Desulfobacteria</taxon>
        <taxon>Desulfobacterales</taxon>
        <taxon>Desulfolunaceae</taxon>
        <taxon>Desulfoluna</taxon>
    </lineage>
</organism>
<reference evidence="3 4" key="1">
    <citation type="submission" date="2019-03" db="EMBL/GenBank/DDBJ databases">
        <authorList>
            <person name="Nijsse B."/>
        </authorList>
    </citation>
    <scope>NUCLEOTIDE SEQUENCE [LARGE SCALE GENOMIC DNA]</scope>
    <source>
        <strain evidence="3">Desulfoluna butyratoxydans MSL71</strain>
    </source>
</reference>
<accession>A0A4U8YKZ8</accession>
<dbReference type="Pfam" id="PF00534">
    <property type="entry name" value="Glycos_transf_1"/>
    <property type="match status" value="1"/>
</dbReference>
<keyword evidence="3" id="KW-0808">Transferase</keyword>
<dbReference type="Proteomes" id="UP000507962">
    <property type="component" value="Unassembled WGS sequence"/>
</dbReference>
<dbReference type="CDD" id="cd03798">
    <property type="entry name" value="GT4_WlbH-like"/>
    <property type="match status" value="1"/>
</dbReference>
<sequence length="393" mass="43087">MKILVFSTLFPNNTAPAHGVFIKNRMKAVSEMDGHEVRVVAPVPYFPPIKRFKAWYRFSQVAARERVDGLTVYHPRYLVTPKVGMTAYGVCLFLGALKTVKALEKSFSFDVIDAHYMYPDAFAAVLLGKALNKPVTVSARGSDIHQFSNLAMIRPLLRYTLTQADAVISVCDSLKEMMVALGTPSHKVSVIPNGIDGTSFYPADRAEARQRLGIPLDARVVLSVGALIRLKGHHLLVEAFGRIVAEETEHTCLYIVGDGVERGVLHRQVQALGLGSRVVFCGQVPHGVLVDYYNAADLFFLGSEREGWPNVISESLACGIPVVATRVNGIPEIVRSDDLGGLVARDVPSFVAGIRRALDTHWDRSAIGAYGQSRSWAMVAENVVSVLKRVSMR</sequence>
<dbReference type="InterPro" id="IPR050194">
    <property type="entry name" value="Glycosyltransferase_grp1"/>
</dbReference>
<dbReference type="AlphaFoldDB" id="A0A4U8YKZ8"/>
<dbReference type="SUPFAM" id="SSF53756">
    <property type="entry name" value="UDP-Glycosyltransferase/glycogen phosphorylase"/>
    <property type="match status" value="1"/>
</dbReference>
<evidence type="ECO:0000313" key="4">
    <source>
        <dbReference type="Proteomes" id="UP000507962"/>
    </source>
</evidence>
<dbReference type="Pfam" id="PF13439">
    <property type="entry name" value="Glyco_transf_4"/>
    <property type="match status" value="1"/>
</dbReference>
<name>A0A4U8YKZ8_9BACT</name>
<dbReference type="RefSeq" id="WP_180139647.1">
    <property type="nucleotide sequence ID" value="NZ_CAADHO010000003.1"/>
</dbReference>
<keyword evidence="4" id="KW-1185">Reference proteome</keyword>
<protein>
    <submittedName>
        <fullName evidence="3">Glycosyl transferase family 1</fullName>
    </submittedName>
</protein>
<dbReference type="Gene3D" id="3.40.50.2000">
    <property type="entry name" value="Glycogen Phosphorylase B"/>
    <property type="match status" value="2"/>
</dbReference>
<dbReference type="PANTHER" id="PTHR45947">
    <property type="entry name" value="SULFOQUINOVOSYL TRANSFERASE SQD2"/>
    <property type="match status" value="1"/>
</dbReference>
<dbReference type="PANTHER" id="PTHR45947:SF15">
    <property type="entry name" value="TEICHURONIC ACID BIOSYNTHESIS GLYCOSYLTRANSFERASE TUAC-RELATED"/>
    <property type="match status" value="1"/>
</dbReference>
<evidence type="ECO:0000259" key="1">
    <source>
        <dbReference type="Pfam" id="PF00534"/>
    </source>
</evidence>